<dbReference type="AlphaFoldDB" id="A0A1S7RXA1"/>
<dbReference type="EMBL" id="FBWG01000045">
    <property type="protein sequence ID" value="CUX58512.1"/>
    <property type="molecule type" value="Genomic_DNA"/>
</dbReference>
<protein>
    <submittedName>
        <fullName evidence="1">Uncharacterized protein</fullName>
    </submittedName>
</protein>
<reference evidence="1 2" key="1">
    <citation type="submission" date="2016-01" db="EMBL/GenBank/DDBJ databases">
        <authorList>
            <person name="Oliw E.H."/>
        </authorList>
    </citation>
    <scope>NUCLEOTIDE SEQUENCE [LARGE SCALE GENOMIC DNA]</scope>
    <source>
        <strain evidence="1 2">Zutra 3-1</strain>
    </source>
</reference>
<name>A0A1S7RXA1_9HYPH</name>
<evidence type="ECO:0000313" key="1">
    <source>
        <dbReference type="EMBL" id="CUX58512.1"/>
    </source>
</evidence>
<dbReference type="Proteomes" id="UP000191987">
    <property type="component" value="Unassembled WGS sequence"/>
</dbReference>
<sequence length="88" mass="9784">MQAKRRSHRAPLLERGTDLCAVLPSSAQGLNEKSPITGHYRTADDAYRVHLQNINLHATRGKREKIPFEMRGISKAAPSFFGGNRNGL</sequence>
<gene>
    <name evidence="1" type="ORF">AGR7C_Lc60061</name>
</gene>
<proteinExistence type="predicted"/>
<accession>A0A1S7RXA1</accession>
<organism evidence="1 2">
    <name type="scientific">Agrobacterium deltaense Zutra 3/1</name>
    <dbReference type="NCBI Taxonomy" id="1183427"/>
    <lineage>
        <taxon>Bacteria</taxon>
        <taxon>Pseudomonadati</taxon>
        <taxon>Pseudomonadota</taxon>
        <taxon>Alphaproteobacteria</taxon>
        <taxon>Hyphomicrobiales</taxon>
        <taxon>Rhizobiaceae</taxon>
        <taxon>Rhizobium/Agrobacterium group</taxon>
        <taxon>Agrobacterium</taxon>
    </lineage>
</organism>
<evidence type="ECO:0000313" key="2">
    <source>
        <dbReference type="Proteomes" id="UP000191987"/>
    </source>
</evidence>